<keyword evidence="2" id="KW-0812">Transmembrane</keyword>
<dbReference type="Proteomes" id="UP001055101">
    <property type="component" value="Unassembled WGS sequence"/>
</dbReference>
<evidence type="ECO:0000313" key="3">
    <source>
        <dbReference type="EMBL" id="GJE55764.1"/>
    </source>
</evidence>
<evidence type="ECO:0000313" key="4">
    <source>
        <dbReference type="Proteomes" id="UP001055101"/>
    </source>
</evidence>
<organism evidence="3 4">
    <name type="scientific">Methylobacterium thuringiense</name>
    <dbReference type="NCBI Taxonomy" id="1003091"/>
    <lineage>
        <taxon>Bacteria</taxon>
        <taxon>Pseudomonadati</taxon>
        <taxon>Pseudomonadota</taxon>
        <taxon>Alphaproteobacteria</taxon>
        <taxon>Hyphomicrobiales</taxon>
        <taxon>Methylobacteriaceae</taxon>
        <taxon>Methylobacterium</taxon>
    </lineage>
</organism>
<protein>
    <submittedName>
        <fullName evidence="3">Uncharacterized protein</fullName>
    </submittedName>
</protein>
<feature type="transmembrane region" description="Helical" evidence="2">
    <location>
        <begin position="57"/>
        <end position="77"/>
    </location>
</feature>
<evidence type="ECO:0000256" key="1">
    <source>
        <dbReference type="SAM" id="MobiDB-lite"/>
    </source>
</evidence>
<reference evidence="3" key="1">
    <citation type="journal article" date="2021" name="Front. Microbiol.">
        <title>Comprehensive Comparative Genomics and Phenotyping of Methylobacterium Species.</title>
        <authorList>
            <person name="Alessa O."/>
            <person name="Ogura Y."/>
            <person name="Fujitani Y."/>
            <person name="Takami H."/>
            <person name="Hayashi T."/>
            <person name="Sahin N."/>
            <person name="Tani A."/>
        </authorList>
    </citation>
    <scope>NUCLEOTIDE SEQUENCE</scope>
    <source>
        <strain evidence="3">DSM 23674</strain>
    </source>
</reference>
<feature type="region of interest" description="Disordered" evidence="1">
    <location>
        <begin position="1"/>
        <end position="37"/>
    </location>
</feature>
<keyword evidence="4" id="KW-1185">Reference proteome</keyword>
<sequence>MSGSGEGRSSAVCSQATARGRNDRPSPTISTARRNTEPLYSLTIHQDTMERPMGGELVVFVLAAATFAGYVFGSDALKTDTRP</sequence>
<keyword evidence="2" id="KW-1133">Transmembrane helix</keyword>
<evidence type="ECO:0000256" key="2">
    <source>
        <dbReference type="SAM" id="Phobius"/>
    </source>
</evidence>
<gene>
    <name evidence="3" type="ORF">EKPJFOCH_2259</name>
</gene>
<dbReference type="EMBL" id="BPRA01000009">
    <property type="protein sequence ID" value="GJE55764.1"/>
    <property type="molecule type" value="Genomic_DNA"/>
</dbReference>
<name>A0ABQ4TLM3_9HYPH</name>
<accession>A0ABQ4TLM3</accession>
<proteinExistence type="predicted"/>
<reference evidence="3" key="2">
    <citation type="submission" date="2021-08" db="EMBL/GenBank/DDBJ databases">
        <authorList>
            <person name="Tani A."/>
            <person name="Ola A."/>
            <person name="Ogura Y."/>
            <person name="Katsura K."/>
            <person name="Hayashi T."/>
        </authorList>
    </citation>
    <scope>NUCLEOTIDE SEQUENCE</scope>
    <source>
        <strain evidence="3">DSM 23674</strain>
    </source>
</reference>
<keyword evidence="2" id="KW-0472">Membrane</keyword>
<comment type="caution">
    <text evidence="3">The sequence shown here is derived from an EMBL/GenBank/DDBJ whole genome shotgun (WGS) entry which is preliminary data.</text>
</comment>